<evidence type="ECO:0000256" key="1">
    <source>
        <dbReference type="SAM" id="Coils"/>
    </source>
</evidence>
<keyword evidence="1" id="KW-0175">Coiled coil</keyword>
<dbReference type="AlphaFoldDB" id="L1IPI0"/>
<feature type="region of interest" description="Disordered" evidence="2">
    <location>
        <begin position="1"/>
        <end position="38"/>
    </location>
</feature>
<name>L1IPI0_GUITC</name>
<dbReference type="Proteomes" id="UP000011087">
    <property type="component" value="Unassembled WGS sequence"/>
</dbReference>
<dbReference type="GeneID" id="17294866"/>
<keyword evidence="5" id="KW-1185">Reference proteome</keyword>
<sequence>MALMDDDKPNAHSAPVLGEHSPALQVPSSHAATNDDENQRHRALEVVFDRLHRLQKILYCGADAAPIEILDEIFRCIMTAGPCSLSSSHVAIRLLKTGEKSQLPALTKSDSRSAMAPAPADMLAHRRPRMSVGQKHVGVQVESCFDDTDHFTETIHSIEVDENEAPVTHSTPRHLLPVFATVSPSKSFWKFSQAADKRLMELEESVHMHEKQRELYLRRIEDLEDELQAYKMRFDKAQNWLTATTSNGLYQNVAEAKILPVPPQRIIHEDSSFTAFSNSKKLLMGLLDPPVSDGSWPVTSDGDVLPGAWAADPGT</sequence>
<dbReference type="EnsemblProtists" id="EKX38173">
    <property type="protein sequence ID" value="EKX38173"/>
    <property type="gene ID" value="GUITHDRAFT_144469"/>
</dbReference>
<feature type="compositionally biased region" description="Basic and acidic residues" evidence="2">
    <location>
        <begin position="1"/>
        <end position="10"/>
    </location>
</feature>
<dbReference type="HOGENOM" id="CLU_884123_0_0_1"/>
<dbReference type="EMBL" id="JH993051">
    <property type="protein sequence ID" value="EKX38173.1"/>
    <property type="molecule type" value="Genomic_DNA"/>
</dbReference>
<proteinExistence type="predicted"/>
<organism evidence="3">
    <name type="scientific">Guillardia theta (strain CCMP2712)</name>
    <name type="common">Cryptophyte</name>
    <dbReference type="NCBI Taxonomy" id="905079"/>
    <lineage>
        <taxon>Eukaryota</taxon>
        <taxon>Cryptophyceae</taxon>
        <taxon>Pyrenomonadales</taxon>
        <taxon>Geminigeraceae</taxon>
        <taxon>Guillardia</taxon>
    </lineage>
</organism>
<reference evidence="3 5" key="1">
    <citation type="journal article" date="2012" name="Nature">
        <title>Algal genomes reveal evolutionary mosaicism and the fate of nucleomorphs.</title>
        <authorList>
            <consortium name="DOE Joint Genome Institute"/>
            <person name="Curtis B.A."/>
            <person name="Tanifuji G."/>
            <person name="Burki F."/>
            <person name="Gruber A."/>
            <person name="Irimia M."/>
            <person name="Maruyama S."/>
            <person name="Arias M.C."/>
            <person name="Ball S.G."/>
            <person name="Gile G.H."/>
            <person name="Hirakawa Y."/>
            <person name="Hopkins J.F."/>
            <person name="Kuo A."/>
            <person name="Rensing S.A."/>
            <person name="Schmutz J."/>
            <person name="Symeonidi A."/>
            <person name="Elias M."/>
            <person name="Eveleigh R.J."/>
            <person name="Herman E.K."/>
            <person name="Klute M.J."/>
            <person name="Nakayama T."/>
            <person name="Obornik M."/>
            <person name="Reyes-Prieto A."/>
            <person name="Armbrust E.V."/>
            <person name="Aves S.J."/>
            <person name="Beiko R.G."/>
            <person name="Coutinho P."/>
            <person name="Dacks J.B."/>
            <person name="Durnford D.G."/>
            <person name="Fast N.M."/>
            <person name="Green B.R."/>
            <person name="Grisdale C.J."/>
            <person name="Hempel F."/>
            <person name="Henrissat B."/>
            <person name="Hoppner M.P."/>
            <person name="Ishida K."/>
            <person name="Kim E."/>
            <person name="Koreny L."/>
            <person name="Kroth P.G."/>
            <person name="Liu Y."/>
            <person name="Malik S.B."/>
            <person name="Maier U.G."/>
            <person name="McRose D."/>
            <person name="Mock T."/>
            <person name="Neilson J.A."/>
            <person name="Onodera N.T."/>
            <person name="Poole A.M."/>
            <person name="Pritham E.J."/>
            <person name="Richards T.A."/>
            <person name="Rocap G."/>
            <person name="Roy S.W."/>
            <person name="Sarai C."/>
            <person name="Schaack S."/>
            <person name="Shirato S."/>
            <person name="Slamovits C.H."/>
            <person name="Spencer D.F."/>
            <person name="Suzuki S."/>
            <person name="Worden A.Z."/>
            <person name="Zauner S."/>
            <person name="Barry K."/>
            <person name="Bell C."/>
            <person name="Bharti A.K."/>
            <person name="Crow J.A."/>
            <person name="Grimwood J."/>
            <person name="Kramer R."/>
            <person name="Lindquist E."/>
            <person name="Lucas S."/>
            <person name="Salamov A."/>
            <person name="McFadden G.I."/>
            <person name="Lane C.E."/>
            <person name="Keeling P.J."/>
            <person name="Gray M.W."/>
            <person name="Grigoriev I.V."/>
            <person name="Archibald J.M."/>
        </authorList>
    </citation>
    <scope>NUCLEOTIDE SEQUENCE</scope>
    <source>
        <strain evidence="3 5">CCMP2712</strain>
    </source>
</reference>
<reference evidence="4" key="3">
    <citation type="submission" date="2015-06" db="UniProtKB">
        <authorList>
            <consortium name="EnsemblProtists"/>
        </authorList>
    </citation>
    <scope>IDENTIFICATION</scope>
</reference>
<evidence type="ECO:0000256" key="2">
    <source>
        <dbReference type="SAM" id="MobiDB-lite"/>
    </source>
</evidence>
<evidence type="ECO:0000313" key="4">
    <source>
        <dbReference type="EnsemblProtists" id="EKX38173"/>
    </source>
</evidence>
<gene>
    <name evidence="3" type="ORF">GUITHDRAFT_144469</name>
</gene>
<reference evidence="5" key="2">
    <citation type="submission" date="2012-11" db="EMBL/GenBank/DDBJ databases">
        <authorList>
            <person name="Kuo A."/>
            <person name="Curtis B.A."/>
            <person name="Tanifuji G."/>
            <person name="Burki F."/>
            <person name="Gruber A."/>
            <person name="Irimia M."/>
            <person name="Maruyama S."/>
            <person name="Arias M.C."/>
            <person name="Ball S.G."/>
            <person name="Gile G.H."/>
            <person name="Hirakawa Y."/>
            <person name="Hopkins J.F."/>
            <person name="Rensing S.A."/>
            <person name="Schmutz J."/>
            <person name="Symeonidi A."/>
            <person name="Elias M."/>
            <person name="Eveleigh R.J."/>
            <person name="Herman E.K."/>
            <person name="Klute M.J."/>
            <person name="Nakayama T."/>
            <person name="Obornik M."/>
            <person name="Reyes-Prieto A."/>
            <person name="Armbrust E.V."/>
            <person name="Aves S.J."/>
            <person name="Beiko R.G."/>
            <person name="Coutinho P."/>
            <person name="Dacks J.B."/>
            <person name="Durnford D.G."/>
            <person name="Fast N.M."/>
            <person name="Green B.R."/>
            <person name="Grisdale C."/>
            <person name="Hempe F."/>
            <person name="Henrissat B."/>
            <person name="Hoppner M.P."/>
            <person name="Ishida K.-I."/>
            <person name="Kim E."/>
            <person name="Koreny L."/>
            <person name="Kroth P.G."/>
            <person name="Liu Y."/>
            <person name="Malik S.-B."/>
            <person name="Maier U.G."/>
            <person name="McRose D."/>
            <person name="Mock T."/>
            <person name="Neilson J.A."/>
            <person name="Onodera N.T."/>
            <person name="Poole A.M."/>
            <person name="Pritham E.J."/>
            <person name="Richards T.A."/>
            <person name="Rocap G."/>
            <person name="Roy S.W."/>
            <person name="Sarai C."/>
            <person name="Schaack S."/>
            <person name="Shirato S."/>
            <person name="Slamovits C.H."/>
            <person name="Spencer D.F."/>
            <person name="Suzuki S."/>
            <person name="Worden A.Z."/>
            <person name="Zauner S."/>
            <person name="Barry K."/>
            <person name="Bell C."/>
            <person name="Bharti A.K."/>
            <person name="Crow J.A."/>
            <person name="Grimwood J."/>
            <person name="Kramer R."/>
            <person name="Lindquist E."/>
            <person name="Lucas S."/>
            <person name="Salamov A."/>
            <person name="McFadden G.I."/>
            <person name="Lane C.E."/>
            <person name="Keeling P.J."/>
            <person name="Gray M.W."/>
            <person name="Grigoriev I.V."/>
            <person name="Archibald J.M."/>
        </authorList>
    </citation>
    <scope>NUCLEOTIDE SEQUENCE</scope>
    <source>
        <strain evidence="5">CCMP2712</strain>
    </source>
</reference>
<protein>
    <submittedName>
        <fullName evidence="3 4">Uncharacterized protein</fullName>
    </submittedName>
</protein>
<evidence type="ECO:0000313" key="5">
    <source>
        <dbReference type="Proteomes" id="UP000011087"/>
    </source>
</evidence>
<dbReference type="RefSeq" id="XP_005825153.1">
    <property type="nucleotide sequence ID" value="XM_005825096.1"/>
</dbReference>
<dbReference type="KEGG" id="gtt:GUITHDRAFT_144469"/>
<feature type="coiled-coil region" evidence="1">
    <location>
        <begin position="192"/>
        <end position="240"/>
    </location>
</feature>
<dbReference type="PaxDb" id="55529-EKX38173"/>
<evidence type="ECO:0000313" key="3">
    <source>
        <dbReference type="EMBL" id="EKX38173.1"/>
    </source>
</evidence>
<accession>L1IPI0</accession>